<keyword evidence="2 4" id="KW-0575">Peroxidase</keyword>
<comment type="caution">
    <text evidence="5">The sequence shown here is derived from an EMBL/GenBank/DDBJ whole genome shotgun (WGS) entry which is preliminary data.</text>
</comment>
<dbReference type="AlphaFoldDB" id="A0A1W0ABK1"/>
<dbReference type="InterPro" id="IPR036249">
    <property type="entry name" value="Thioredoxin-like_sf"/>
</dbReference>
<dbReference type="PANTHER" id="PTHR11592">
    <property type="entry name" value="GLUTATHIONE PEROXIDASE"/>
    <property type="match status" value="1"/>
</dbReference>
<evidence type="ECO:0000256" key="1">
    <source>
        <dbReference type="ARBA" id="ARBA00006926"/>
    </source>
</evidence>
<gene>
    <name evidence="5" type="ORF">THRCLA_00363</name>
</gene>
<dbReference type="STRING" id="74557.A0A1W0ABK1"/>
<dbReference type="PROSITE" id="PS51355">
    <property type="entry name" value="GLUTATHIONE_PEROXID_3"/>
    <property type="match status" value="1"/>
</dbReference>
<dbReference type="GO" id="GO:0004601">
    <property type="term" value="F:peroxidase activity"/>
    <property type="evidence" value="ECO:0007669"/>
    <property type="project" value="UniProtKB-KW"/>
</dbReference>
<evidence type="ECO:0000313" key="5">
    <source>
        <dbReference type="EMBL" id="OQS07645.1"/>
    </source>
</evidence>
<evidence type="ECO:0000313" key="6">
    <source>
        <dbReference type="Proteomes" id="UP000243217"/>
    </source>
</evidence>
<evidence type="ECO:0000256" key="2">
    <source>
        <dbReference type="ARBA" id="ARBA00022559"/>
    </source>
</evidence>
<dbReference type="GO" id="GO:0034599">
    <property type="term" value="P:cellular response to oxidative stress"/>
    <property type="evidence" value="ECO:0007669"/>
    <property type="project" value="TreeGrafter"/>
</dbReference>
<accession>A0A1W0ABK1</accession>
<reference evidence="5 6" key="1">
    <citation type="journal article" date="2014" name="Genome Biol. Evol.">
        <title>The secreted proteins of Achlya hypogyna and Thraustotheca clavata identify the ancestral oomycete secretome and reveal gene acquisitions by horizontal gene transfer.</title>
        <authorList>
            <person name="Misner I."/>
            <person name="Blouin N."/>
            <person name="Leonard G."/>
            <person name="Richards T.A."/>
            <person name="Lane C.E."/>
        </authorList>
    </citation>
    <scope>NUCLEOTIDE SEQUENCE [LARGE SCALE GENOMIC DNA]</scope>
    <source>
        <strain evidence="5 6">ATCC 34112</strain>
    </source>
</reference>
<dbReference type="Pfam" id="PF00255">
    <property type="entry name" value="GSHPx"/>
    <property type="match status" value="1"/>
</dbReference>
<sequence>MINRVVTMQRVLGQRFYSENKRVFLRKLKKFQSIGTNDLLPSECFDNRVVLVANTASKCGFTPQLGSMQKLYEQRRERGLTVLAVPSNDFGQQEPGEEDEVEKFYKNEYKVEFPITKKSKVIGPDAHPFFQALEEHYTSEVAPTWNFDKFIIDHTGDLRAVYPNDVDPLDPDVVELIDGLLDTLPQNKPQK</sequence>
<protein>
    <recommendedName>
        <fullName evidence="4">Glutathione peroxidase</fullName>
    </recommendedName>
</protein>
<evidence type="ECO:0000256" key="3">
    <source>
        <dbReference type="ARBA" id="ARBA00023002"/>
    </source>
</evidence>
<dbReference type="Gene3D" id="3.40.30.10">
    <property type="entry name" value="Glutaredoxin"/>
    <property type="match status" value="1"/>
</dbReference>
<proteinExistence type="inferred from homology"/>
<dbReference type="InterPro" id="IPR000889">
    <property type="entry name" value="Glutathione_peroxidase"/>
</dbReference>
<dbReference type="SUPFAM" id="SSF52833">
    <property type="entry name" value="Thioredoxin-like"/>
    <property type="match status" value="1"/>
</dbReference>
<dbReference type="InterPro" id="IPR029759">
    <property type="entry name" value="GPX_AS"/>
</dbReference>
<keyword evidence="3 4" id="KW-0560">Oxidoreductase</keyword>
<dbReference type="PANTHER" id="PTHR11592:SF78">
    <property type="entry name" value="GLUTATHIONE PEROXIDASE"/>
    <property type="match status" value="1"/>
</dbReference>
<organism evidence="5 6">
    <name type="scientific">Thraustotheca clavata</name>
    <dbReference type="NCBI Taxonomy" id="74557"/>
    <lineage>
        <taxon>Eukaryota</taxon>
        <taxon>Sar</taxon>
        <taxon>Stramenopiles</taxon>
        <taxon>Oomycota</taxon>
        <taxon>Saprolegniomycetes</taxon>
        <taxon>Saprolegniales</taxon>
        <taxon>Achlyaceae</taxon>
        <taxon>Thraustotheca</taxon>
    </lineage>
</organism>
<dbReference type="PRINTS" id="PR01011">
    <property type="entry name" value="GLUTPROXDASE"/>
</dbReference>
<comment type="similarity">
    <text evidence="1 4">Belongs to the glutathione peroxidase family.</text>
</comment>
<name>A0A1W0ABK1_9STRA</name>
<dbReference type="EMBL" id="JNBS01000222">
    <property type="protein sequence ID" value="OQS07645.1"/>
    <property type="molecule type" value="Genomic_DNA"/>
</dbReference>
<dbReference type="Proteomes" id="UP000243217">
    <property type="component" value="Unassembled WGS sequence"/>
</dbReference>
<dbReference type="PROSITE" id="PS00460">
    <property type="entry name" value="GLUTATHIONE_PEROXID_1"/>
    <property type="match status" value="1"/>
</dbReference>
<dbReference type="CDD" id="cd00340">
    <property type="entry name" value="GSH_Peroxidase"/>
    <property type="match status" value="1"/>
</dbReference>
<keyword evidence="6" id="KW-1185">Reference proteome</keyword>
<evidence type="ECO:0000256" key="4">
    <source>
        <dbReference type="RuleBase" id="RU000499"/>
    </source>
</evidence>
<dbReference type="OrthoDB" id="446890at2759"/>